<name>A0A1L9VCV9_ASPGL</name>
<accession>A0A1L9VCV9</accession>
<dbReference type="EMBL" id="KV878905">
    <property type="protein sequence ID" value="OJJ81682.1"/>
    <property type="molecule type" value="Genomic_DNA"/>
</dbReference>
<reference evidence="2" key="1">
    <citation type="journal article" date="2017" name="Genome Biol.">
        <title>Comparative genomics reveals high biological diversity and specific adaptations in the industrially and medically important fungal genus Aspergillus.</title>
        <authorList>
            <person name="de Vries R.P."/>
            <person name="Riley R."/>
            <person name="Wiebenga A."/>
            <person name="Aguilar-Osorio G."/>
            <person name="Amillis S."/>
            <person name="Uchima C.A."/>
            <person name="Anderluh G."/>
            <person name="Asadollahi M."/>
            <person name="Askin M."/>
            <person name="Barry K."/>
            <person name="Battaglia E."/>
            <person name="Bayram O."/>
            <person name="Benocci T."/>
            <person name="Braus-Stromeyer S.A."/>
            <person name="Caldana C."/>
            <person name="Canovas D."/>
            <person name="Cerqueira G.C."/>
            <person name="Chen F."/>
            <person name="Chen W."/>
            <person name="Choi C."/>
            <person name="Clum A."/>
            <person name="Dos Santos R.A."/>
            <person name="Damasio A.R."/>
            <person name="Diallinas G."/>
            <person name="Emri T."/>
            <person name="Fekete E."/>
            <person name="Flipphi M."/>
            <person name="Freyberg S."/>
            <person name="Gallo A."/>
            <person name="Gournas C."/>
            <person name="Habgood R."/>
            <person name="Hainaut M."/>
            <person name="Harispe M.L."/>
            <person name="Henrissat B."/>
            <person name="Hilden K.S."/>
            <person name="Hope R."/>
            <person name="Hossain A."/>
            <person name="Karabika E."/>
            <person name="Karaffa L."/>
            <person name="Karanyi Z."/>
            <person name="Krasevec N."/>
            <person name="Kuo A."/>
            <person name="Kusch H."/>
            <person name="LaButti K."/>
            <person name="Lagendijk E.L."/>
            <person name="Lapidus A."/>
            <person name="Levasseur A."/>
            <person name="Lindquist E."/>
            <person name="Lipzen A."/>
            <person name="Logrieco A.F."/>
            <person name="MacCabe A."/>
            <person name="Maekelae M.R."/>
            <person name="Malavazi I."/>
            <person name="Melin P."/>
            <person name="Meyer V."/>
            <person name="Mielnichuk N."/>
            <person name="Miskei M."/>
            <person name="Molnar A.P."/>
            <person name="Mule G."/>
            <person name="Ngan C.Y."/>
            <person name="Orejas M."/>
            <person name="Orosz E."/>
            <person name="Ouedraogo J.P."/>
            <person name="Overkamp K.M."/>
            <person name="Park H.-S."/>
            <person name="Perrone G."/>
            <person name="Piumi F."/>
            <person name="Punt P.J."/>
            <person name="Ram A.F."/>
            <person name="Ramon A."/>
            <person name="Rauscher S."/>
            <person name="Record E."/>
            <person name="Riano-Pachon D.M."/>
            <person name="Robert V."/>
            <person name="Roehrig J."/>
            <person name="Ruller R."/>
            <person name="Salamov A."/>
            <person name="Salih N.S."/>
            <person name="Samson R.A."/>
            <person name="Sandor E."/>
            <person name="Sanguinetti M."/>
            <person name="Schuetze T."/>
            <person name="Sepcic K."/>
            <person name="Shelest E."/>
            <person name="Sherlock G."/>
            <person name="Sophianopoulou V."/>
            <person name="Squina F.M."/>
            <person name="Sun H."/>
            <person name="Susca A."/>
            <person name="Todd R.B."/>
            <person name="Tsang A."/>
            <person name="Unkles S.E."/>
            <person name="van de Wiele N."/>
            <person name="van Rossen-Uffink D."/>
            <person name="Oliveira J.V."/>
            <person name="Vesth T.C."/>
            <person name="Visser J."/>
            <person name="Yu J.-H."/>
            <person name="Zhou M."/>
            <person name="Andersen M.R."/>
            <person name="Archer D.B."/>
            <person name="Baker S.E."/>
            <person name="Benoit I."/>
            <person name="Brakhage A.A."/>
            <person name="Braus G.H."/>
            <person name="Fischer R."/>
            <person name="Frisvad J.C."/>
            <person name="Goldman G.H."/>
            <person name="Houbraken J."/>
            <person name="Oakley B."/>
            <person name="Pocsi I."/>
            <person name="Scazzocchio C."/>
            <person name="Seiboth B."/>
            <person name="vanKuyk P.A."/>
            <person name="Wortman J."/>
            <person name="Dyer P.S."/>
            <person name="Grigoriev I.V."/>
        </authorList>
    </citation>
    <scope>NUCLEOTIDE SEQUENCE [LARGE SCALE GENOMIC DNA]</scope>
    <source>
        <strain evidence="2">CBS 516.65</strain>
    </source>
</reference>
<dbReference type="Proteomes" id="UP000184300">
    <property type="component" value="Unassembled WGS sequence"/>
</dbReference>
<gene>
    <name evidence="1" type="ORF">ASPGLDRAFT_37995</name>
</gene>
<dbReference type="VEuPathDB" id="FungiDB:ASPGLDRAFT_37995"/>
<dbReference type="AlphaFoldDB" id="A0A1L9VCV9"/>
<evidence type="ECO:0000313" key="1">
    <source>
        <dbReference type="EMBL" id="OJJ81682.1"/>
    </source>
</evidence>
<sequence>MDQVDKNDEETMELCKRILNGMSATALPVRLDQVGHLAMLPDEIANDIESVKDLVYRCGNFLVISDENVSLVHRSSVKQYCLSDDGVRFGRLDLVDKESL</sequence>
<evidence type="ECO:0000313" key="2">
    <source>
        <dbReference type="Proteomes" id="UP000184300"/>
    </source>
</evidence>
<organism evidence="1 2">
    <name type="scientific">Aspergillus glaucus CBS 516.65</name>
    <dbReference type="NCBI Taxonomy" id="1160497"/>
    <lineage>
        <taxon>Eukaryota</taxon>
        <taxon>Fungi</taxon>
        <taxon>Dikarya</taxon>
        <taxon>Ascomycota</taxon>
        <taxon>Pezizomycotina</taxon>
        <taxon>Eurotiomycetes</taxon>
        <taxon>Eurotiomycetidae</taxon>
        <taxon>Eurotiales</taxon>
        <taxon>Aspergillaceae</taxon>
        <taxon>Aspergillus</taxon>
        <taxon>Aspergillus subgen. Aspergillus</taxon>
    </lineage>
</organism>
<keyword evidence="2" id="KW-1185">Reference proteome</keyword>
<dbReference type="GeneID" id="34461154"/>
<protein>
    <submittedName>
        <fullName evidence="1">Uncharacterized protein</fullName>
    </submittedName>
</protein>
<dbReference type="STRING" id="1160497.A0A1L9VCV9"/>
<proteinExistence type="predicted"/>
<dbReference type="RefSeq" id="XP_022398380.1">
    <property type="nucleotide sequence ID" value="XM_022544893.1"/>
</dbReference>